<dbReference type="OrthoDB" id="2565000at2759"/>
<reference evidence="2" key="3">
    <citation type="submission" date="2016-07" db="EMBL/GenBank/DDBJ databases">
        <title>Evolution of pathogenesis and genome organization in the Tremellales.</title>
        <authorList>
            <person name="Cuomo C."/>
            <person name="Litvintseva A."/>
            <person name="Heitman J."/>
            <person name="Chen Y."/>
            <person name="Sun S."/>
            <person name="Springer D."/>
            <person name="Dromer F."/>
            <person name="Young S."/>
            <person name="Zeng Q."/>
            <person name="Chapman S."/>
            <person name="Gujja S."/>
            <person name="Saif S."/>
            <person name="Birren B."/>
        </authorList>
    </citation>
    <scope>NUCLEOTIDE SEQUENCE</scope>
    <source>
        <strain evidence="2">CBS 10737</strain>
    </source>
</reference>
<reference evidence="3" key="2">
    <citation type="submission" date="2013-07" db="EMBL/GenBank/DDBJ databases">
        <authorList>
            <consortium name="The Broad Institute Genome Sequencing Platform"/>
            <person name="Cuomo C."/>
            <person name="Litvintseva A."/>
            <person name="Chen Y."/>
            <person name="Heitman J."/>
            <person name="Sun S."/>
            <person name="Springer D."/>
            <person name="Dromer F."/>
            <person name="Young S.K."/>
            <person name="Zeng Q."/>
            <person name="Gargeya S."/>
            <person name="Fitzgerald M."/>
            <person name="Abouelleil A."/>
            <person name="Alvarado L."/>
            <person name="Berlin A.M."/>
            <person name="Chapman S.B."/>
            <person name="Dewar J."/>
            <person name="Goldberg J."/>
            <person name="Griggs A."/>
            <person name="Gujja S."/>
            <person name="Hansen M."/>
            <person name="Howarth C."/>
            <person name="Imamovic A."/>
            <person name="Larimer J."/>
            <person name="McCowan C."/>
            <person name="Murphy C."/>
            <person name="Pearson M."/>
            <person name="Priest M."/>
            <person name="Roberts A."/>
            <person name="Saif S."/>
            <person name="Shea T."/>
            <person name="Sykes S."/>
            <person name="Wortman J."/>
            <person name="Nusbaum C."/>
            <person name="Birren B."/>
        </authorList>
    </citation>
    <scope>NUCLEOTIDE SEQUENCE</scope>
    <source>
        <strain evidence="3">CBS 10737</strain>
    </source>
</reference>
<evidence type="ECO:0000256" key="1">
    <source>
        <dbReference type="SAM" id="MobiDB-lite"/>
    </source>
</evidence>
<feature type="region of interest" description="Disordered" evidence="1">
    <location>
        <begin position="1"/>
        <end position="92"/>
    </location>
</feature>
<dbReference type="EMBL" id="KI894007">
    <property type="protein sequence ID" value="OCF53269.1"/>
    <property type="molecule type" value="Genomic_DNA"/>
</dbReference>
<sequence>MTKKKPGVQPDDMKPKRERSNSHSITPPPSSQKYNMPKYPSEGEDHFDNTQSSETPTPPQKKPGRHAHDLGPSTPSKEQKKTDTTSSPGKGIFPIEAKKVLLERAVDLAYKSLPYRELAEELGISESRLKDQFKPGRHNLRKSILDIHP</sequence>
<name>A0A1B9ICB7_9TREE</name>
<evidence type="ECO:0000313" key="3">
    <source>
        <dbReference type="EMBL" id="WWC66850.1"/>
    </source>
</evidence>
<dbReference type="RefSeq" id="XP_019014488.1">
    <property type="nucleotide sequence ID" value="XM_019152350.1"/>
</dbReference>
<evidence type="ECO:0000313" key="4">
    <source>
        <dbReference type="Proteomes" id="UP000094020"/>
    </source>
</evidence>
<protein>
    <submittedName>
        <fullName evidence="2">Uncharacterized protein</fullName>
    </submittedName>
</protein>
<feature type="compositionally biased region" description="Basic and acidic residues" evidence="1">
    <location>
        <begin position="11"/>
        <end position="21"/>
    </location>
</feature>
<reference evidence="3" key="4">
    <citation type="submission" date="2024-02" db="EMBL/GenBank/DDBJ databases">
        <title>Comparative genomics of Cryptococcus and Kwoniella reveals pathogenesis evolution and contrasting modes of karyotype evolution via chromosome fusion or intercentromeric recombination.</title>
        <authorList>
            <person name="Coelho M.A."/>
            <person name="David-Palma M."/>
            <person name="Shea T."/>
            <person name="Bowers K."/>
            <person name="McGinley-Smith S."/>
            <person name="Mohammad A.W."/>
            <person name="Gnirke A."/>
            <person name="Yurkov A.M."/>
            <person name="Nowrousian M."/>
            <person name="Sun S."/>
            <person name="Cuomo C.A."/>
            <person name="Heitman J."/>
        </authorList>
    </citation>
    <scope>NUCLEOTIDE SEQUENCE</scope>
    <source>
        <strain evidence="3">CBS 10737</strain>
    </source>
</reference>
<accession>A0A1B9ICB7</accession>
<keyword evidence="4" id="KW-1185">Reference proteome</keyword>
<gene>
    <name evidence="2" type="ORF">I206_00570</name>
    <name evidence="3" type="ORF">I206_100757</name>
</gene>
<dbReference type="Proteomes" id="UP000094020">
    <property type="component" value="Chromosome 1"/>
</dbReference>
<evidence type="ECO:0000313" key="2">
    <source>
        <dbReference type="EMBL" id="OCF53269.1"/>
    </source>
</evidence>
<dbReference type="EMBL" id="CP144519">
    <property type="protein sequence ID" value="WWC66850.1"/>
    <property type="molecule type" value="Genomic_DNA"/>
</dbReference>
<proteinExistence type="predicted"/>
<reference evidence="2" key="1">
    <citation type="submission" date="2013-07" db="EMBL/GenBank/DDBJ databases">
        <title>The Genome Sequence of Cryptococcus pinus CBS10737.</title>
        <authorList>
            <consortium name="The Broad Institute Genome Sequencing Platform"/>
            <person name="Cuomo C."/>
            <person name="Litvintseva A."/>
            <person name="Chen Y."/>
            <person name="Heitman J."/>
            <person name="Sun S."/>
            <person name="Springer D."/>
            <person name="Dromer F."/>
            <person name="Young S.K."/>
            <person name="Zeng Q."/>
            <person name="Gargeya S."/>
            <person name="Fitzgerald M."/>
            <person name="Abouelleil A."/>
            <person name="Alvarado L."/>
            <person name="Berlin A.M."/>
            <person name="Chapman S.B."/>
            <person name="Dewar J."/>
            <person name="Goldberg J."/>
            <person name="Griggs A."/>
            <person name="Gujja S."/>
            <person name="Hansen M."/>
            <person name="Howarth C."/>
            <person name="Imamovic A."/>
            <person name="Larimer J."/>
            <person name="McCowan C."/>
            <person name="Murphy C."/>
            <person name="Pearson M."/>
            <person name="Priest M."/>
            <person name="Roberts A."/>
            <person name="Saif S."/>
            <person name="Shea T."/>
            <person name="Sykes S."/>
            <person name="Wortman J."/>
            <person name="Nusbaum C."/>
            <person name="Birren B."/>
        </authorList>
    </citation>
    <scope>NUCLEOTIDE SEQUENCE [LARGE SCALE GENOMIC DNA]</scope>
    <source>
        <strain evidence="2">CBS 10737</strain>
    </source>
</reference>
<dbReference type="AlphaFoldDB" id="A0A1B9ICB7"/>
<dbReference type="KEGG" id="kpin:30168939"/>
<organism evidence="2">
    <name type="scientific">Kwoniella pini CBS 10737</name>
    <dbReference type="NCBI Taxonomy" id="1296096"/>
    <lineage>
        <taxon>Eukaryota</taxon>
        <taxon>Fungi</taxon>
        <taxon>Dikarya</taxon>
        <taxon>Basidiomycota</taxon>
        <taxon>Agaricomycotina</taxon>
        <taxon>Tremellomycetes</taxon>
        <taxon>Tremellales</taxon>
        <taxon>Cryptococcaceae</taxon>
        <taxon>Kwoniella</taxon>
    </lineage>
</organism>
<dbReference type="GeneID" id="30168939"/>